<feature type="compositionally biased region" description="Basic and acidic residues" evidence="1">
    <location>
        <begin position="16"/>
        <end position="34"/>
    </location>
</feature>
<protein>
    <submittedName>
        <fullName evidence="2">Uncharacterized protein</fullName>
    </submittedName>
</protein>
<name>A0A061RR67_9CHLO</name>
<organism evidence="2">
    <name type="scientific">Tetraselmis sp. GSL018</name>
    <dbReference type="NCBI Taxonomy" id="582737"/>
    <lineage>
        <taxon>Eukaryota</taxon>
        <taxon>Viridiplantae</taxon>
        <taxon>Chlorophyta</taxon>
        <taxon>core chlorophytes</taxon>
        <taxon>Chlorodendrophyceae</taxon>
        <taxon>Chlorodendrales</taxon>
        <taxon>Chlorodendraceae</taxon>
        <taxon>Tetraselmis</taxon>
    </lineage>
</organism>
<evidence type="ECO:0000313" key="2">
    <source>
        <dbReference type="EMBL" id="JAC75387.1"/>
    </source>
</evidence>
<dbReference type="EMBL" id="GBEZ01010271">
    <property type="protein sequence ID" value="JAC75387.1"/>
    <property type="molecule type" value="Transcribed_RNA"/>
</dbReference>
<accession>A0A061RR67</accession>
<feature type="region of interest" description="Disordered" evidence="1">
    <location>
        <begin position="1"/>
        <end position="65"/>
    </location>
</feature>
<evidence type="ECO:0000256" key="1">
    <source>
        <dbReference type="SAM" id="MobiDB-lite"/>
    </source>
</evidence>
<proteinExistence type="predicted"/>
<gene>
    <name evidence="2" type="ORF">TSPGSL018_23252</name>
</gene>
<reference evidence="2" key="1">
    <citation type="submission" date="2014-05" db="EMBL/GenBank/DDBJ databases">
        <title>The transcriptome of the halophilic microalga Tetraselmis sp. GSL018 isolated from the Great Salt Lake, Utah.</title>
        <authorList>
            <person name="Jinkerson R.E."/>
            <person name="D'Adamo S."/>
            <person name="Posewitz M.C."/>
        </authorList>
    </citation>
    <scope>NUCLEOTIDE SEQUENCE</scope>
    <source>
        <strain evidence="2">GSL018</strain>
    </source>
</reference>
<feature type="non-terminal residue" evidence="2">
    <location>
        <position position="1"/>
    </location>
</feature>
<sequence length="65" mass="6746">ALGAQARVPAAHPIPRRKDAGGEGRSRGEAEGRGQARAQGRQGEGQGEGWQVRQGKEGGQEIDGD</sequence>
<dbReference type="AlphaFoldDB" id="A0A061RR67"/>